<dbReference type="Proteomes" id="UP001159363">
    <property type="component" value="Chromosome 1"/>
</dbReference>
<organism evidence="2 3">
    <name type="scientific">Dryococelus australis</name>
    <dbReference type="NCBI Taxonomy" id="614101"/>
    <lineage>
        <taxon>Eukaryota</taxon>
        <taxon>Metazoa</taxon>
        <taxon>Ecdysozoa</taxon>
        <taxon>Arthropoda</taxon>
        <taxon>Hexapoda</taxon>
        <taxon>Insecta</taxon>
        <taxon>Pterygota</taxon>
        <taxon>Neoptera</taxon>
        <taxon>Polyneoptera</taxon>
        <taxon>Phasmatodea</taxon>
        <taxon>Verophasmatodea</taxon>
        <taxon>Anareolatae</taxon>
        <taxon>Phasmatidae</taxon>
        <taxon>Eurycanthinae</taxon>
        <taxon>Dryococelus</taxon>
    </lineage>
</organism>
<evidence type="ECO:0000313" key="3">
    <source>
        <dbReference type="Proteomes" id="UP001159363"/>
    </source>
</evidence>
<sequence length="427" mass="47307">MEQSRNARAWETGDPRENPPTGAIVRDGSHVPKLGVTPRGEIEHGSPRCRSSALAAAPPRPPSREREVKCLIVAKTTAIVLPADLFTKLMCGTLAYNMETDYFVLLSSLSVGYKTSPAEEGSAGLPLLRRMWTISVYNCTQQCTGLRDEQFDGGHLWSIGSGNYRKSAAVGPALIDLLAERLARSPPAKAIQVQCPAGSLPDFRVWESCRDDAGGSVVFLGDLQFLLPFYSGAAPYLPQSHSSALKTSMLRAVQISSVHFQSHYRLTLRPSSLPKLRAGGVLGPLYHPYGCSSCISLRAEEVSLTRPQRTHSPEVRTPCTSRCKTLKAEVAKYCSIRRCARFWFLYQGVTDRRRRVANVSKSEKKVQRSKLNNSPSTGNYWPVEQLLRKYLQFHHGHWVESVKLSSLFCRPHVAARTLSAGLLRSNR</sequence>
<feature type="region of interest" description="Disordered" evidence="1">
    <location>
        <begin position="1"/>
        <end position="62"/>
    </location>
</feature>
<dbReference type="EMBL" id="JARBHB010000001">
    <property type="protein sequence ID" value="KAJ8898326.1"/>
    <property type="molecule type" value="Genomic_DNA"/>
</dbReference>
<proteinExistence type="predicted"/>
<feature type="compositionally biased region" description="Low complexity" evidence="1">
    <location>
        <begin position="48"/>
        <end position="57"/>
    </location>
</feature>
<keyword evidence="3" id="KW-1185">Reference proteome</keyword>
<name>A0ABQ9IPP4_9NEOP</name>
<accession>A0ABQ9IPP4</accession>
<protein>
    <submittedName>
        <fullName evidence="2">Uncharacterized protein</fullName>
    </submittedName>
</protein>
<gene>
    <name evidence="2" type="ORF">PR048_003686</name>
</gene>
<reference evidence="2 3" key="1">
    <citation type="submission" date="2023-02" db="EMBL/GenBank/DDBJ databases">
        <title>LHISI_Scaffold_Assembly.</title>
        <authorList>
            <person name="Stuart O.P."/>
            <person name="Cleave R."/>
            <person name="Magrath M.J.L."/>
            <person name="Mikheyev A.S."/>
        </authorList>
    </citation>
    <scope>NUCLEOTIDE SEQUENCE [LARGE SCALE GENOMIC DNA]</scope>
    <source>
        <strain evidence="2">Daus_M_001</strain>
        <tissue evidence="2">Leg muscle</tissue>
    </source>
</reference>
<evidence type="ECO:0000313" key="2">
    <source>
        <dbReference type="EMBL" id="KAJ8898326.1"/>
    </source>
</evidence>
<evidence type="ECO:0000256" key="1">
    <source>
        <dbReference type="SAM" id="MobiDB-lite"/>
    </source>
</evidence>
<comment type="caution">
    <text evidence="2">The sequence shown here is derived from an EMBL/GenBank/DDBJ whole genome shotgun (WGS) entry which is preliminary data.</text>
</comment>